<name>A0AA39G2Z1_MICHY</name>
<proteinExistence type="predicted"/>
<dbReference type="PANTHER" id="PTHR37162">
    <property type="entry name" value="HAT FAMILY DIMERISATION DOMAINCONTAINING PROTEIN-RELATED"/>
    <property type="match status" value="1"/>
</dbReference>
<dbReference type="EMBL" id="JAQQBR010000002">
    <property type="protein sequence ID" value="KAK0180572.1"/>
    <property type="molecule type" value="Genomic_DNA"/>
</dbReference>
<dbReference type="Proteomes" id="UP001168972">
    <property type="component" value="Unassembled WGS sequence"/>
</dbReference>
<evidence type="ECO:0000313" key="1">
    <source>
        <dbReference type="EMBL" id="KAK0180572.1"/>
    </source>
</evidence>
<evidence type="ECO:0000313" key="2">
    <source>
        <dbReference type="Proteomes" id="UP001168972"/>
    </source>
</evidence>
<organism evidence="1 2">
    <name type="scientific">Microctonus hyperodae</name>
    <name type="common">Parasitoid wasp</name>
    <dbReference type="NCBI Taxonomy" id="165561"/>
    <lineage>
        <taxon>Eukaryota</taxon>
        <taxon>Metazoa</taxon>
        <taxon>Ecdysozoa</taxon>
        <taxon>Arthropoda</taxon>
        <taxon>Hexapoda</taxon>
        <taxon>Insecta</taxon>
        <taxon>Pterygota</taxon>
        <taxon>Neoptera</taxon>
        <taxon>Endopterygota</taxon>
        <taxon>Hymenoptera</taxon>
        <taxon>Apocrita</taxon>
        <taxon>Ichneumonoidea</taxon>
        <taxon>Braconidae</taxon>
        <taxon>Euphorinae</taxon>
        <taxon>Microctonus</taxon>
    </lineage>
</organism>
<accession>A0AA39G2Z1</accession>
<keyword evidence="2" id="KW-1185">Reference proteome</keyword>
<reference evidence="1" key="1">
    <citation type="journal article" date="2023" name="bioRxiv">
        <title>Scaffold-level genome assemblies of two parasitoid biocontrol wasps reveal the parthenogenesis mechanism and an associated novel virus.</title>
        <authorList>
            <person name="Inwood S."/>
            <person name="Skelly J."/>
            <person name="Guhlin J."/>
            <person name="Harrop T."/>
            <person name="Goldson S."/>
            <person name="Dearden P."/>
        </authorList>
    </citation>
    <scope>NUCLEOTIDE SEQUENCE</scope>
    <source>
        <strain evidence="1">Lincoln</strain>
        <tissue evidence="1">Whole body</tissue>
    </source>
</reference>
<comment type="caution">
    <text evidence="1">The sequence shown here is derived from an EMBL/GenBank/DDBJ whole genome shotgun (WGS) entry which is preliminary data.</text>
</comment>
<sequence>MRSYAHKYRTAWEKDAELKAWIEKDLDDEKEARPKESEKRCARPSKKITDFAKQTISTQRKIAELDIAAFIAEHCSTKTADHLSILINNLDKNSELLSDVKIRRTKCTALILNVIAPSLLEDLITDIGNEKYLLIIDENAATLVEILKTQLIKDLLPLENLIGIGVDGADVMVGQNNSVSTILKNTCNQKLVTVKCVCHSLDLAAEHAFKLLPKHLDFLIRESHN</sequence>
<gene>
    <name evidence="1" type="ORF">PV327_002939</name>
</gene>
<evidence type="ECO:0008006" key="3">
    <source>
        <dbReference type="Google" id="ProtNLM"/>
    </source>
</evidence>
<dbReference type="PANTHER" id="PTHR37162:SF1">
    <property type="entry name" value="BED-TYPE DOMAIN-CONTAINING PROTEIN"/>
    <property type="match status" value="1"/>
</dbReference>
<protein>
    <recommendedName>
        <fullName evidence="3">DUF4371 domain-containing protein</fullName>
    </recommendedName>
</protein>
<dbReference type="AlphaFoldDB" id="A0AA39G2Z1"/>
<reference evidence="1" key="2">
    <citation type="submission" date="2023-03" db="EMBL/GenBank/DDBJ databases">
        <authorList>
            <person name="Inwood S.N."/>
            <person name="Skelly J.G."/>
            <person name="Guhlin J."/>
            <person name="Harrop T.W.R."/>
            <person name="Goldson S.G."/>
            <person name="Dearden P.K."/>
        </authorList>
    </citation>
    <scope>NUCLEOTIDE SEQUENCE</scope>
    <source>
        <strain evidence="1">Lincoln</strain>
        <tissue evidence="1">Whole body</tissue>
    </source>
</reference>